<evidence type="ECO:0000256" key="6">
    <source>
        <dbReference type="ARBA" id="ARBA00023136"/>
    </source>
</evidence>
<feature type="transmembrane region" description="Helical" evidence="7">
    <location>
        <begin position="104"/>
        <end position="123"/>
    </location>
</feature>
<keyword evidence="4 7" id="KW-0812">Transmembrane</keyword>
<organism evidence="9 10">
    <name type="scientific">Actinomadura fulvescens</name>
    <dbReference type="NCBI Taxonomy" id="46160"/>
    <lineage>
        <taxon>Bacteria</taxon>
        <taxon>Bacillati</taxon>
        <taxon>Actinomycetota</taxon>
        <taxon>Actinomycetes</taxon>
        <taxon>Streptosporangiales</taxon>
        <taxon>Thermomonosporaceae</taxon>
        <taxon>Actinomadura</taxon>
    </lineage>
</organism>
<evidence type="ECO:0000256" key="3">
    <source>
        <dbReference type="ARBA" id="ARBA00022475"/>
    </source>
</evidence>
<dbReference type="Gene3D" id="1.20.1720.10">
    <property type="entry name" value="Multidrug resistance protein D"/>
    <property type="match status" value="1"/>
</dbReference>
<evidence type="ECO:0000256" key="2">
    <source>
        <dbReference type="ARBA" id="ARBA00022448"/>
    </source>
</evidence>
<feature type="transmembrane region" description="Helical" evidence="7">
    <location>
        <begin position="224"/>
        <end position="244"/>
    </location>
</feature>
<evidence type="ECO:0000256" key="7">
    <source>
        <dbReference type="SAM" id="Phobius"/>
    </source>
</evidence>
<protein>
    <submittedName>
        <fullName evidence="9">DHA2 family efflux MFS transporter permease subunit</fullName>
    </submittedName>
</protein>
<feature type="transmembrane region" description="Helical" evidence="7">
    <location>
        <begin position="504"/>
        <end position="524"/>
    </location>
</feature>
<feature type="transmembrane region" description="Helical" evidence="7">
    <location>
        <begin position="256"/>
        <end position="273"/>
    </location>
</feature>
<dbReference type="InterPro" id="IPR020846">
    <property type="entry name" value="MFS_dom"/>
</dbReference>
<evidence type="ECO:0000259" key="8">
    <source>
        <dbReference type="PROSITE" id="PS50850"/>
    </source>
</evidence>
<dbReference type="RefSeq" id="WP_344549035.1">
    <property type="nucleotide sequence ID" value="NZ_BAAATD010000022.1"/>
</dbReference>
<dbReference type="CDD" id="cd17321">
    <property type="entry name" value="MFS_MMR_MDR_like"/>
    <property type="match status" value="1"/>
</dbReference>
<evidence type="ECO:0000256" key="5">
    <source>
        <dbReference type="ARBA" id="ARBA00022989"/>
    </source>
</evidence>
<name>A0ABN3QWR4_9ACTN</name>
<evidence type="ECO:0000313" key="9">
    <source>
        <dbReference type="EMBL" id="GAA2637417.1"/>
    </source>
</evidence>
<dbReference type="Proteomes" id="UP001501509">
    <property type="component" value="Unassembled WGS sequence"/>
</dbReference>
<proteinExistence type="predicted"/>
<feature type="domain" description="Major facilitator superfamily (MFS) profile" evidence="8">
    <location>
        <begin position="39"/>
        <end position="528"/>
    </location>
</feature>
<dbReference type="Pfam" id="PF07690">
    <property type="entry name" value="MFS_1"/>
    <property type="match status" value="1"/>
</dbReference>
<feature type="transmembrane region" description="Helical" evidence="7">
    <location>
        <begin position="37"/>
        <end position="65"/>
    </location>
</feature>
<dbReference type="SUPFAM" id="SSF103473">
    <property type="entry name" value="MFS general substrate transporter"/>
    <property type="match status" value="1"/>
</dbReference>
<dbReference type="PANTHER" id="PTHR42718">
    <property type="entry name" value="MAJOR FACILITATOR SUPERFAMILY MULTIDRUG TRANSPORTER MFSC"/>
    <property type="match status" value="1"/>
</dbReference>
<dbReference type="EMBL" id="BAAATD010000022">
    <property type="protein sequence ID" value="GAA2637417.1"/>
    <property type="molecule type" value="Genomic_DNA"/>
</dbReference>
<feature type="transmembrane region" description="Helical" evidence="7">
    <location>
        <begin position="163"/>
        <end position="184"/>
    </location>
</feature>
<feature type="transmembrane region" description="Helical" evidence="7">
    <location>
        <begin position="381"/>
        <end position="403"/>
    </location>
</feature>
<dbReference type="PANTHER" id="PTHR42718:SF42">
    <property type="entry name" value="EXPORT PROTEIN"/>
    <property type="match status" value="1"/>
</dbReference>
<dbReference type="NCBIfam" id="TIGR00711">
    <property type="entry name" value="efflux_EmrB"/>
    <property type="match status" value="1"/>
</dbReference>
<accession>A0ABN3QWR4</accession>
<comment type="caution">
    <text evidence="9">The sequence shown here is derived from an EMBL/GenBank/DDBJ whole genome shotgun (WGS) entry which is preliminary data.</text>
</comment>
<dbReference type="Gene3D" id="1.20.1250.20">
    <property type="entry name" value="MFS general substrate transporter like domains"/>
    <property type="match status" value="1"/>
</dbReference>
<keyword evidence="10" id="KW-1185">Reference proteome</keyword>
<keyword evidence="2" id="KW-0813">Transport</keyword>
<feature type="transmembrane region" description="Helical" evidence="7">
    <location>
        <begin position="293"/>
        <end position="313"/>
    </location>
</feature>
<feature type="transmembrane region" description="Helical" evidence="7">
    <location>
        <begin position="325"/>
        <end position="345"/>
    </location>
</feature>
<feature type="transmembrane region" description="Helical" evidence="7">
    <location>
        <begin position="135"/>
        <end position="156"/>
    </location>
</feature>
<comment type="subcellular location">
    <subcellularLocation>
        <location evidence="1">Cell membrane</location>
        <topology evidence="1">Multi-pass membrane protein</topology>
    </subcellularLocation>
</comment>
<evidence type="ECO:0000256" key="1">
    <source>
        <dbReference type="ARBA" id="ARBA00004651"/>
    </source>
</evidence>
<keyword evidence="3" id="KW-1003">Cell membrane</keyword>
<dbReference type="InterPro" id="IPR036259">
    <property type="entry name" value="MFS_trans_sf"/>
</dbReference>
<evidence type="ECO:0000313" key="10">
    <source>
        <dbReference type="Proteomes" id="UP001501509"/>
    </source>
</evidence>
<dbReference type="InterPro" id="IPR004638">
    <property type="entry name" value="EmrB-like"/>
</dbReference>
<dbReference type="PROSITE" id="PS50850">
    <property type="entry name" value="MFS"/>
    <property type="match status" value="1"/>
</dbReference>
<keyword evidence="5 7" id="KW-1133">Transmembrane helix</keyword>
<feature type="transmembrane region" description="Helical" evidence="7">
    <location>
        <begin position="77"/>
        <end position="97"/>
    </location>
</feature>
<gene>
    <name evidence="9" type="ORF">GCM10010411_91200</name>
</gene>
<feature type="transmembrane region" description="Helical" evidence="7">
    <location>
        <begin position="357"/>
        <end position="375"/>
    </location>
</feature>
<keyword evidence="6 7" id="KW-0472">Membrane</keyword>
<dbReference type="InterPro" id="IPR011701">
    <property type="entry name" value="MFS"/>
</dbReference>
<reference evidence="9 10" key="1">
    <citation type="journal article" date="2019" name="Int. J. Syst. Evol. Microbiol.">
        <title>The Global Catalogue of Microorganisms (GCM) 10K type strain sequencing project: providing services to taxonomists for standard genome sequencing and annotation.</title>
        <authorList>
            <consortium name="The Broad Institute Genomics Platform"/>
            <consortium name="The Broad Institute Genome Sequencing Center for Infectious Disease"/>
            <person name="Wu L."/>
            <person name="Ma J."/>
        </authorList>
    </citation>
    <scope>NUCLEOTIDE SEQUENCE [LARGE SCALE GENOMIC DNA]</scope>
    <source>
        <strain evidence="9 10">JCM 6833</strain>
    </source>
</reference>
<feature type="transmembrane region" description="Helical" evidence="7">
    <location>
        <begin position="190"/>
        <end position="212"/>
    </location>
</feature>
<evidence type="ECO:0000256" key="4">
    <source>
        <dbReference type="ARBA" id="ARBA00022692"/>
    </source>
</evidence>
<sequence>MRTVFSVQIAVRLEAEVQARDLAGSRQKGLGRPRRRWWALSALALGALTLGFDVTIMTVALPTIATELRAGTGALQWMVNAYVLALAGLMLVCGVLGDRYGRKRLLLVGLAVFAAAAAVAAWADTAETVIAARAAMGIGGAILLPVGFAAVAALFTSHERGKAISVLVMAGAAGAPLGPLIGGYLLEHYWWGSMFLINIPLALVAMAAIAAAMPETRDPNPARLDLPGGLLSTGGMVALVYGLIEAPERGWGSSPVIAALTIAALLLAAFTWWELRTSQPMIDLRLFRRPQFLWAGLAGGLVSFGLLGMLFVIPHYLQLVTGHDALGAGIRLLPLAGGLIIGAPAGERLAARTAYRVPIALGLVILAAALTAGATTKVDSGYGLVAGWLAVAGLGIGMALSAAMDAVLGVLPPEHAGGGIAITITLRQTGGALGVATLGSVLSQGYTDKLQPVLESARLPGPAAEAARDSLAGALVVAARLSDPPPAAALAVGARTSYLHGMSVVMITTAAMAAVGAALIAALLPGRPAPARGIDGARPDRQATG</sequence>